<dbReference type="OrthoDB" id="3219854at2759"/>
<feature type="compositionally biased region" description="Basic and acidic residues" evidence="1">
    <location>
        <begin position="1"/>
        <end position="31"/>
    </location>
</feature>
<evidence type="ECO:0000313" key="4">
    <source>
        <dbReference type="EMBL" id="TFY60290.1"/>
    </source>
</evidence>
<evidence type="ECO:0000259" key="3">
    <source>
        <dbReference type="Pfam" id="PF20153"/>
    </source>
</evidence>
<evidence type="ECO:0000313" key="5">
    <source>
        <dbReference type="Proteomes" id="UP000298327"/>
    </source>
</evidence>
<feature type="transmembrane region" description="Helical" evidence="2">
    <location>
        <begin position="219"/>
        <end position="249"/>
    </location>
</feature>
<dbReference type="EMBL" id="SEOQ01000571">
    <property type="protein sequence ID" value="TFY60290.1"/>
    <property type="molecule type" value="Genomic_DNA"/>
</dbReference>
<feature type="domain" description="DUF6535" evidence="3">
    <location>
        <begin position="72"/>
        <end position="257"/>
    </location>
</feature>
<organism evidence="4 5">
    <name type="scientific">Dentipellis fragilis</name>
    <dbReference type="NCBI Taxonomy" id="205917"/>
    <lineage>
        <taxon>Eukaryota</taxon>
        <taxon>Fungi</taxon>
        <taxon>Dikarya</taxon>
        <taxon>Basidiomycota</taxon>
        <taxon>Agaricomycotina</taxon>
        <taxon>Agaricomycetes</taxon>
        <taxon>Russulales</taxon>
        <taxon>Hericiaceae</taxon>
        <taxon>Dentipellis</taxon>
    </lineage>
</organism>
<feature type="region of interest" description="Disordered" evidence="1">
    <location>
        <begin position="1"/>
        <end position="60"/>
    </location>
</feature>
<proteinExistence type="predicted"/>
<keyword evidence="5" id="KW-1185">Reference proteome</keyword>
<comment type="caution">
    <text evidence="4">The sequence shown here is derived from an EMBL/GenBank/DDBJ whole genome shotgun (WGS) entry which is preliminary data.</text>
</comment>
<name>A0A4Y9YE52_9AGAM</name>
<feature type="compositionally biased region" description="Low complexity" evidence="1">
    <location>
        <begin position="397"/>
        <end position="407"/>
    </location>
</feature>
<reference evidence="4 5" key="1">
    <citation type="submission" date="2019-02" db="EMBL/GenBank/DDBJ databases">
        <title>Genome sequencing of the rare red list fungi Dentipellis fragilis.</title>
        <authorList>
            <person name="Buettner E."/>
            <person name="Kellner H."/>
        </authorList>
    </citation>
    <scope>NUCLEOTIDE SEQUENCE [LARGE SCALE GENOMIC DNA]</scope>
    <source>
        <strain evidence="4 5">DSM 105465</strain>
    </source>
</reference>
<dbReference type="InterPro" id="IPR045338">
    <property type="entry name" value="DUF6535"/>
</dbReference>
<accession>A0A4Y9YE52</accession>
<feature type="region of interest" description="Disordered" evidence="1">
    <location>
        <begin position="395"/>
        <end position="415"/>
    </location>
</feature>
<gene>
    <name evidence="4" type="ORF">EVG20_g7473</name>
</gene>
<feature type="compositionally biased region" description="Polar residues" evidence="1">
    <location>
        <begin position="50"/>
        <end position="60"/>
    </location>
</feature>
<sequence>MAIIRRYGDPFDEEKQNVLTPDDKPSEKQPDVSEIEGDDRKSSTRDAKHGSSSNENISQRAQDYDERAANLWSVYVQEAESHDRALIETWKDDMEGIIIFAGLYSASLTAFLVESYQNLQPDPAQETIFLLNQSVSLLAQISQQLGPNGSQISRALPQSIPAFSPQPSDVRVNVFWFMSLVFSLGAALAATIVQQWVRDYMHVFQRYNNSLKRARVRQFLYEGAVGWNMSIVVDGIPALIHISLFLFFIGLSDFLFSLNHIVAIMTTLVISFFGVAYIWSMVSPVLYAQSPYQTPLTGIFWWFVQTFRARQHSDNSTSGERRLVSTNMTDGRVELAMDESDDRQSRDARAILWVIDNLTEDSELEPFVVGIPGSLSSPWGKKVWENVAKYQPFVADSSEPSANHSSSETGTHHDAVNDLSDRITRLMKTCTEPGILSEQARRKRARACVDAALSLVLSMDGVSGEWRWFIDSDTMSQALVYLGVVEKIKQWPSLPPSDFDSAFAARWMCMAILATRKSIQQASVRDAAGDVIATLSYARAEDSSSDDSAIQTAGVLDKRVKKAWTAAQNIHERLVVETDTDKMDEVAHKILVECKDDITDLEYMWNVLGWADELDTSIMNLVHVVMEASGGVLVHLPGAAIEWPAEKRRLPEKIKIKEPKWLIPQLLPPQFLTERLWLCAWNLRNLASTGTEWLEAFSDFSAQELQLRELQKLMGDTEGWFKIQLWRIQDIRDGGLVYMLELFVTAIRTTRQLSPESRPLYIATLQSITANWKSHRNSLGTQKCLVALLRDVLPTAHTSGPGYAIPAFVVDAILELVGNIIPGSQRSLVNEALSLVDEYFTRTPQSTVARSVKDKLESPGRPG</sequence>
<keyword evidence="2" id="KW-1133">Transmembrane helix</keyword>
<dbReference type="Proteomes" id="UP000298327">
    <property type="component" value="Unassembled WGS sequence"/>
</dbReference>
<keyword evidence="2" id="KW-0812">Transmembrane</keyword>
<keyword evidence="2" id="KW-0472">Membrane</keyword>
<feature type="transmembrane region" description="Helical" evidence="2">
    <location>
        <begin position="261"/>
        <end position="279"/>
    </location>
</feature>
<feature type="compositionally biased region" description="Basic and acidic residues" evidence="1">
    <location>
        <begin position="38"/>
        <end position="49"/>
    </location>
</feature>
<evidence type="ECO:0000256" key="1">
    <source>
        <dbReference type="SAM" id="MobiDB-lite"/>
    </source>
</evidence>
<dbReference type="AlphaFoldDB" id="A0A4Y9YE52"/>
<evidence type="ECO:0000256" key="2">
    <source>
        <dbReference type="SAM" id="Phobius"/>
    </source>
</evidence>
<feature type="transmembrane region" description="Helical" evidence="2">
    <location>
        <begin position="174"/>
        <end position="198"/>
    </location>
</feature>
<protein>
    <recommendedName>
        <fullName evidence="3">DUF6535 domain-containing protein</fullName>
    </recommendedName>
</protein>
<dbReference type="STRING" id="205917.A0A4Y9YE52"/>
<dbReference type="Pfam" id="PF20153">
    <property type="entry name" value="DUF6535"/>
    <property type="match status" value="1"/>
</dbReference>